<evidence type="ECO:0000313" key="1">
    <source>
        <dbReference type="EMBL" id="OGK41292.1"/>
    </source>
</evidence>
<protein>
    <recommendedName>
        <fullName evidence="3">Baseplate protein J-like domain-containing protein</fullName>
    </recommendedName>
</protein>
<organism evidence="1 2">
    <name type="scientific">Candidatus Roizmanbacteria bacterium RIFCSPLOWO2_01_FULL_37_12</name>
    <dbReference type="NCBI Taxonomy" id="1802056"/>
    <lineage>
        <taxon>Bacteria</taxon>
        <taxon>Candidatus Roizmaniibacteriota</taxon>
    </lineage>
</organism>
<dbReference type="AlphaFoldDB" id="A0A1F7ID62"/>
<evidence type="ECO:0000313" key="2">
    <source>
        <dbReference type="Proteomes" id="UP000177698"/>
    </source>
</evidence>
<accession>A0A1F7ID62</accession>
<evidence type="ECO:0008006" key="3">
    <source>
        <dbReference type="Google" id="ProtNLM"/>
    </source>
</evidence>
<gene>
    <name evidence="1" type="ORF">A2954_06755</name>
</gene>
<proteinExistence type="predicted"/>
<reference evidence="1 2" key="1">
    <citation type="journal article" date="2016" name="Nat. Commun.">
        <title>Thousands of microbial genomes shed light on interconnected biogeochemical processes in an aquifer system.</title>
        <authorList>
            <person name="Anantharaman K."/>
            <person name="Brown C.T."/>
            <person name="Hug L.A."/>
            <person name="Sharon I."/>
            <person name="Castelle C.J."/>
            <person name="Probst A.J."/>
            <person name="Thomas B.C."/>
            <person name="Singh A."/>
            <person name="Wilkins M.J."/>
            <person name="Karaoz U."/>
            <person name="Brodie E.L."/>
            <person name="Williams K.H."/>
            <person name="Hubbard S.S."/>
            <person name="Banfield J.F."/>
        </authorList>
    </citation>
    <scope>NUCLEOTIDE SEQUENCE [LARGE SCALE GENOMIC DNA]</scope>
</reference>
<dbReference type="Proteomes" id="UP000177698">
    <property type="component" value="Unassembled WGS sequence"/>
</dbReference>
<comment type="caution">
    <text evidence="1">The sequence shown here is derived from an EMBL/GenBank/DDBJ whole genome shotgun (WGS) entry which is preliminary data.</text>
</comment>
<dbReference type="EMBL" id="MGAG01000013">
    <property type="protein sequence ID" value="OGK41292.1"/>
    <property type="molecule type" value="Genomic_DNA"/>
</dbReference>
<dbReference type="STRING" id="1802056.A2954_06755"/>
<name>A0A1F7ID62_9BACT</name>
<sequence length="680" mass="76867">MNLPFFNKQAKAGKTFFGLFLKEQVGIGLVLKLEKNNVILLDQEKFSYLNGWEHLTEAVDEVILKLEQRTKVRLHETIFFVYSHFIDEKTKEIKKAYLDKIKELVKNLKLKALGYIESYEAVINYLEKKEEQPLTAVLIELDHSNLSVFIYKRGELTYQKVLAHTDSLIDDLLMCFMEIKGKFMLPSRIILYNSKDLDNESTEIVTYRWSEALFVQLPRVEIVKEFEVIQGMLGVFAAQYGQKITETVFTEHQPREEVLGFVIGGDVAEGKVAQVEKEKAPISQAIPKSPFSYMPIMLDKFSNYLRTFSKVLTKKWTAIIGVVLILIGLFLNEYFLHKASLTLFLPSKTVKKDIELSSDNLTFETIAKTIDLKDSKATTGTKEVGEKARGSVTVHNFDDVEKTLAKGTVMETGGLKFSLDQEVKVASASVVTINGGIVKQPGKAKLTATADQIGPQSNVANGKQFKIADFSNTLFFGVNESAFTGGTKKEVKTTAKKDLDDLRKNIQNLAKKQKLDFPQRKNSDDKILNQLTEIEITDENFDKEVGEEADKLNLEAKVKITVSLYKDNEIKDKVLKILAGESDKGFGLKKDKLSYTIIKAEKKSNKIFLTVGANGKVIKEISTQAVLKEVKVKNRDKIETLLKDKFKVQGFKLDIEPKLPLMQNLMPFFEKNITIKISSL</sequence>